<reference evidence="2" key="1">
    <citation type="journal article" date="2019" name="Sci. Rep.">
        <title>Draft genome of Tanacetum cinerariifolium, the natural source of mosquito coil.</title>
        <authorList>
            <person name="Yamashiro T."/>
            <person name="Shiraishi A."/>
            <person name="Satake H."/>
            <person name="Nakayama K."/>
        </authorList>
    </citation>
    <scope>NUCLEOTIDE SEQUENCE</scope>
</reference>
<evidence type="ECO:0000256" key="1">
    <source>
        <dbReference type="SAM" id="MobiDB-lite"/>
    </source>
</evidence>
<dbReference type="AlphaFoldDB" id="A0A699IX04"/>
<evidence type="ECO:0000313" key="2">
    <source>
        <dbReference type="EMBL" id="GEZ92620.1"/>
    </source>
</evidence>
<protein>
    <submittedName>
        <fullName evidence="2">Uncharacterized protein</fullName>
    </submittedName>
</protein>
<gene>
    <name evidence="2" type="ORF">Tci_564593</name>
</gene>
<accession>A0A699IX04</accession>
<dbReference type="EMBL" id="BKCJ010343029">
    <property type="protein sequence ID" value="GEZ92620.1"/>
    <property type="molecule type" value="Genomic_DNA"/>
</dbReference>
<sequence>MIRMSDNILEEDMPPRRKFVLTAPPPGYDVAHSSAAAAARAPRGQYDFFDTVEAGQEFGDCYKAPPKEIGKGPASESSARNKGRTIAITIKDMQKRRNDVKARTTLLVALPDEH</sequence>
<proteinExistence type="predicted"/>
<feature type="region of interest" description="Disordered" evidence="1">
    <location>
        <begin position="63"/>
        <end position="85"/>
    </location>
</feature>
<name>A0A699IX04_TANCI</name>
<comment type="caution">
    <text evidence="2">The sequence shown here is derived from an EMBL/GenBank/DDBJ whole genome shotgun (WGS) entry which is preliminary data.</text>
</comment>
<organism evidence="2">
    <name type="scientific">Tanacetum cinerariifolium</name>
    <name type="common">Dalmatian daisy</name>
    <name type="synonym">Chrysanthemum cinerariifolium</name>
    <dbReference type="NCBI Taxonomy" id="118510"/>
    <lineage>
        <taxon>Eukaryota</taxon>
        <taxon>Viridiplantae</taxon>
        <taxon>Streptophyta</taxon>
        <taxon>Embryophyta</taxon>
        <taxon>Tracheophyta</taxon>
        <taxon>Spermatophyta</taxon>
        <taxon>Magnoliopsida</taxon>
        <taxon>eudicotyledons</taxon>
        <taxon>Gunneridae</taxon>
        <taxon>Pentapetalae</taxon>
        <taxon>asterids</taxon>
        <taxon>campanulids</taxon>
        <taxon>Asterales</taxon>
        <taxon>Asteraceae</taxon>
        <taxon>Asteroideae</taxon>
        <taxon>Anthemideae</taxon>
        <taxon>Anthemidinae</taxon>
        <taxon>Tanacetum</taxon>
    </lineage>
</organism>